<evidence type="ECO:0000259" key="2">
    <source>
        <dbReference type="Pfam" id="PF20254"/>
    </source>
</evidence>
<accession>A0A2V1DUS9</accession>
<feature type="compositionally biased region" description="Polar residues" evidence="1">
    <location>
        <begin position="1"/>
        <end position="32"/>
    </location>
</feature>
<dbReference type="EMBL" id="KZ805352">
    <property type="protein sequence ID" value="PVI01816.1"/>
    <property type="molecule type" value="Genomic_DNA"/>
</dbReference>
<evidence type="ECO:0000313" key="4">
    <source>
        <dbReference type="Proteomes" id="UP000244855"/>
    </source>
</evidence>
<dbReference type="Pfam" id="PF20254">
    <property type="entry name" value="DMFA2_C"/>
    <property type="match status" value="1"/>
</dbReference>
<dbReference type="AlphaFoldDB" id="A0A2V1DUS9"/>
<gene>
    <name evidence="3" type="ORF">DM02DRAFT_654175</name>
</gene>
<dbReference type="STRING" id="97972.A0A2V1DUS9"/>
<evidence type="ECO:0000313" key="3">
    <source>
        <dbReference type="EMBL" id="PVI01816.1"/>
    </source>
</evidence>
<feature type="domain" description="N,N-dimethylformamidase beta subunit-like C-terminal" evidence="2">
    <location>
        <begin position="64"/>
        <end position="134"/>
    </location>
</feature>
<proteinExistence type="predicted"/>
<feature type="compositionally biased region" description="Polar residues" evidence="1">
    <location>
        <begin position="44"/>
        <end position="54"/>
    </location>
</feature>
<protein>
    <recommendedName>
        <fullName evidence="2">N,N-dimethylformamidase beta subunit-like C-terminal domain-containing protein</fullName>
    </recommendedName>
</protein>
<feature type="region of interest" description="Disordered" evidence="1">
    <location>
        <begin position="1"/>
        <end position="54"/>
    </location>
</feature>
<sequence length="136" mass="15050">MRMRSSSQPLTIDSHSNQEGVSNVPVESTTSNGRHDSFKPAHAQNATLTGRSEAPANSLQIASNYDVITDHDLSRYGKSVLLRYQVVLSGSHPKYSTYAMLDAYDMFLGSGRFFIYLCGNGYYLVASHADDPERTH</sequence>
<evidence type="ECO:0000256" key="1">
    <source>
        <dbReference type="SAM" id="MobiDB-lite"/>
    </source>
</evidence>
<dbReference type="InterPro" id="IPR046540">
    <property type="entry name" value="DMFA2_C"/>
</dbReference>
<dbReference type="Proteomes" id="UP000244855">
    <property type="component" value="Unassembled WGS sequence"/>
</dbReference>
<reference evidence="3 4" key="1">
    <citation type="journal article" date="2018" name="Sci. Rep.">
        <title>Comparative genomics provides insights into the lifestyle and reveals functional heterogeneity of dark septate endophytic fungi.</title>
        <authorList>
            <person name="Knapp D.G."/>
            <person name="Nemeth J.B."/>
            <person name="Barry K."/>
            <person name="Hainaut M."/>
            <person name="Henrissat B."/>
            <person name="Johnson J."/>
            <person name="Kuo A."/>
            <person name="Lim J.H.P."/>
            <person name="Lipzen A."/>
            <person name="Nolan M."/>
            <person name="Ohm R.A."/>
            <person name="Tamas L."/>
            <person name="Grigoriev I.V."/>
            <person name="Spatafora J.W."/>
            <person name="Nagy L.G."/>
            <person name="Kovacs G.M."/>
        </authorList>
    </citation>
    <scope>NUCLEOTIDE SEQUENCE [LARGE SCALE GENOMIC DNA]</scope>
    <source>
        <strain evidence="3 4">DSE2036</strain>
    </source>
</reference>
<organism evidence="3 4">
    <name type="scientific">Periconia macrospinosa</name>
    <dbReference type="NCBI Taxonomy" id="97972"/>
    <lineage>
        <taxon>Eukaryota</taxon>
        <taxon>Fungi</taxon>
        <taxon>Dikarya</taxon>
        <taxon>Ascomycota</taxon>
        <taxon>Pezizomycotina</taxon>
        <taxon>Dothideomycetes</taxon>
        <taxon>Pleosporomycetidae</taxon>
        <taxon>Pleosporales</taxon>
        <taxon>Massarineae</taxon>
        <taxon>Periconiaceae</taxon>
        <taxon>Periconia</taxon>
    </lineage>
</organism>
<keyword evidence="4" id="KW-1185">Reference proteome</keyword>
<name>A0A2V1DUS9_9PLEO</name>